<dbReference type="AlphaFoldDB" id="A0A2P8DV05"/>
<dbReference type="EMBL" id="PYGA01000001">
    <property type="protein sequence ID" value="PSL01040.1"/>
    <property type="molecule type" value="Genomic_DNA"/>
</dbReference>
<dbReference type="RefSeq" id="WP_245928529.1">
    <property type="nucleotide sequence ID" value="NZ_PYGA01000001.1"/>
</dbReference>
<keyword evidence="2" id="KW-0732">Signal</keyword>
<sequence length="189" mass="19393">MKSPMRYLLACGAIAALTLTGCGVLSGGGESSPEGAGGDPVNGGKVEAGKSKPRKTIASQDVTVQGADLHFAVHDLARRGKTVELTFSVSNTGKKEIELGTAFIDGNVLSDDRGTIAGVKLIDPGNGKVHLVARDSQKRCVCTGPKYGEPLEGGDSILMSGTYGAPPKDVEEMNVSIPKAGTLNDVPLS</sequence>
<name>A0A2P8DV05_9ACTN</name>
<evidence type="ECO:0000313" key="3">
    <source>
        <dbReference type="EMBL" id="PSL01040.1"/>
    </source>
</evidence>
<organism evidence="3 4">
    <name type="scientific">Murinocardiopsis flavida</name>
    <dbReference type="NCBI Taxonomy" id="645275"/>
    <lineage>
        <taxon>Bacteria</taxon>
        <taxon>Bacillati</taxon>
        <taxon>Actinomycetota</taxon>
        <taxon>Actinomycetes</taxon>
        <taxon>Streptosporangiales</taxon>
        <taxon>Nocardiopsidaceae</taxon>
        <taxon>Murinocardiopsis</taxon>
    </lineage>
</organism>
<feature type="chain" id="PRO_5015156541" description="Lipoprotein" evidence="2">
    <location>
        <begin position="27"/>
        <end position="189"/>
    </location>
</feature>
<dbReference type="PROSITE" id="PS51257">
    <property type="entry name" value="PROKAR_LIPOPROTEIN"/>
    <property type="match status" value="1"/>
</dbReference>
<reference evidence="3 4" key="1">
    <citation type="submission" date="2018-03" db="EMBL/GenBank/DDBJ databases">
        <title>Genomic Encyclopedia of Archaeal and Bacterial Type Strains, Phase II (KMG-II): from individual species to whole genera.</title>
        <authorList>
            <person name="Goeker M."/>
        </authorList>
    </citation>
    <scope>NUCLEOTIDE SEQUENCE [LARGE SCALE GENOMIC DNA]</scope>
    <source>
        <strain evidence="3 4">DSM 45312</strain>
    </source>
</reference>
<proteinExistence type="predicted"/>
<evidence type="ECO:0000313" key="4">
    <source>
        <dbReference type="Proteomes" id="UP000240542"/>
    </source>
</evidence>
<gene>
    <name evidence="3" type="ORF">CLV63_101519</name>
</gene>
<keyword evidence="4" id="KW-1185">Reference proteome</keyword>
<feature type="signal peptide" evidence="2">
    <location>
        <begin position="1"/>
        <end position="26"/>
    </location>
</feature>
<dbReference type="Proteomes" id="UP000240542">
    <property type="component" value="Unassembled WGS sequence"/>
</dbReference>
<evidence type="ECO:0008006" key="5">
    <source>
        <dbReference type="Google" id="ProtNLM"/>
    </source>
</evidence>
<evidence type="ECO:0000256" key="2">
    <source>
        <dbReference type="SAM" id="SignalP"/>
    </source>
</evidence>
<protein>
    <recommendedName>
        <fullName evidence="5">Lipoprotein</fullName>
    </recommendedName>
</protein>
<comment type="caution">
    <text evidence="3">The sequence shown here is derived from an EMBL/GenBank/DDBJ whole genome shotgun (WGS) entry which is preliminary data.</text>
</comment>
<feature type="region of interest" description="Disordered" evidence="1">
    <location>
        <begin position="28"/>
        <end position="56"/>
    </location>
</feature>
<accession>A0A2P8DV05</accession>
<feature type="compositionally biased region" description="Gly residues" evidence="1">
    <location>
        <begin position="28"/>
        <end position="41"/>
    </location>
</feature>
<evidence type="ECO:0000256" key="1">
    <source>
        <dbReference type="SAM" id="MobiDB-lite"/>
    </source>
</evidence>